<dbReference type="Gene3D" id="1.10.10.2830">
    <property type="match status" value="1"/>
</dbReference>
<dbReference type="InterPro" id="IPR004437">
    <property type="entry name" value="ParB/RepB/Spo0J"/>
</dbReference>
<dbReference type="Gene3D" id="3.90.1530.30">
    <property type="match status" value="1"/>
</dbReference>
<protein>
    <submittedName>
        <fullName evidence="3">Chromosome partitioning protein</fullName>
    </submittedName>
</protein>
<dbReference type="PANTHER" id="PTHR33375:SF1">
    <property type="entry name" value="CHROMOSOME-PARTITIONING PROTEIN PARB-RELATED"/>
    <property type="match status" value="1"/>
</dbReference>
<accession>A0A8S5SJH1</accession>
<evidence type="ECO:0000313" key="3">
    <source>
        <dbReference type="EMBL" id="DAF50971.1"/>
    </source>
</evidence>
<organism evidence="3">
    <name type="scientific">Siphoviridae sp. ctvhu9</name>
    <dbReference type="NCBI Taxonomy" id="2827968"/>
    <lineage>
        <taxon>Viruses</taxon>
        <taxon>Duplodnaviria</taxon>
        <taxon>Heunggongvirae</taxon>
        <taxon>Uroviricota</taxon>
        <taxon>Caudoviricetes</taxon>
    </lineage>
</organism>
<proteinExistence type="predicted"/>
<feature type="domain" description="ParB-like N-terminal" evidence="2">
    <location>
        <begin position="8"/>
        <end position="98"/>
    </location>
</feature>
<evidence type="ECO:0000256" key="1">
    <source>
        <dbReference type="SAM" id="MobiDB-lite"/>
    </source>
</evidence>
<evidence type="ECO:0000259" key="2">
    <source>
        <dbReference type="SMART" id="SM00470"/>
    </source>
</evidence>
<feature type="region of interest" description="Disordered" evidence="1">
    <location>
        <begin position="1"/>
        <end position="21"/>
    </location>
</feature>
<dbReference type="SUPFAM" id="SSF110849">
    <property type="entry name" value="ParB/Sulfiredoxin"/>
    <property type="match status" value="1"/>
</dbReference>
<dbReference type="SMART" id="SM00470">
    <property type="entry name" value="ParB"/>
    <property type="match status" value="1"/>
</dbReference>
<dbReference type="NCBIfam" id="TIGR00180">
    <property type="entry name" value="parB_part"/>
    <property type="match status" value="1"/>
</dbReference>
<dbReference type="PANTHER" id="PTHR33375">
    <property type="entry name" value="CHROMOSOME-PARTITIONING PROTEIN PARB-RELATED"/>
    <property type="match status" value="1"/>
</dbReference>
<dbReference type="EMBL" id="BK032607">
    <property type="protein sequence ID" value="DAF50971.1"/>
    <property type="molecule type" value="Genomic_DNA"/>
</dbReference>
<dbReference type="SUPFAM" id="SSF109709">
    <property type="entry name" value="KorB DNA-binding domain-like"/>
    <property type="match status" value="1"/>
</dbReference>
<dbReference type="GO" id="GO:0007059">
    <property type="term" value="P:chromosome segregation"/>
    <property type="evidence" value="ECO:0007669"/>
    <property type="project" value="TreeGrafter"/>
</dbReference>
<dbReference type="InterPro" id="IPR050336">
    <property type="entry name" value="Chromosome_partition/occlusion"/>
</dbReference>
<sequence length="443" mass="51450">MNKKSKLQMIPTDKLHPHPDNPRKVIGDVSELAESIKTNGILQNLTVVPNNDNWDDFTVIIGHRRLAAAKQAGLTELPCAVVEMTEKEQLSTMLTENMQRSDLTVYEQAKGFQMLIDLGDSVAEVVEKTGFKESTVRRRLKLAELDEESFKESQLRQPTLADYERLNQIKNIEVRNELLKSIGTNNFDNLLYSAVKKQETDEEKEKIEKLCLEHGMIKAQKHDEIPSNYEYTGFFALKDLIGKDFADGRKRYFYFGYGSNIYIYAAAFEKREKIDAEEEKRKLEDQRWDELVEQAEETDERCEALRRGFMLDTNFNDNNKKQELVKFIVAQVATGASNKKYRFEEIIEHDFEDDENIDSYINEHWNNDSGRMLMATAYALSQRIYGSFDYISVNYSDKTFSRKNNPELNRFYNLLCKLGYVMSDEEIQLRDGTHPIFTSGEVK</sequence>
<reference evidence="3" key="1">
    <citation type="journal article" date="2021" name="Proc. Natl. Acad. Sci. U.S.A.">
        <title>A Catalog of Tens of Thousands of Viruses from Human Metagenomes Reveals Hidden Associations with Chronic Diseases.</title>
        <authorList>
            <person name="Tisza M.J."/>
            <person name="Buck C.B."/>
        </authorList>
    </citation>
    <scope>NUCLEOTIDE SEQUENCE</scope>
    <source>
        <strain evidence="3">Ctvhu9</strain>
    </source>
</reference>
<dbReference type="GO" id="GO:0003677">
    <property type="term" value="F:DNA binding"/>
    <property type="evidence" value="ECO:0007669"/>
    <property type="project" value="InterPro"/>
</dbReference>
<dbReference type="Pfam" id="PF02195">
    <property type="entry name" value="ParB_N"/>
    <property type="match status" value="1"/>
</dbReference>
<dbReference type="InterPro" id="IPR036086">
    <property type="entry name" value="ParB/Sulfiredoxin_sf"/>
</dbReference>
<dbReference type="InterPro" id="IPR003115">
    <property type="entry name" value="ParB_N"/>
</dbReference>
<name>A0A8S5SJH1_9CAUD</name>